<reference evidence="1" key="1">
    <citation type="journal article" date="2015" name="Nature">
        <title>Complex archaea that bridge the gap between prokaryotes and eukaryotes.</title>
        <authorList>
            <person name="Spang A."/>
            <person name="Saw J.H."/>
            <person name="Jorgensen S.L."/>
            <person name="Zaremba-Niedzwiedzka K."/>
            <person name="Martijn J."/>
            <person name="Lind A.E."/>
            <person name="van Eijk R."/>
            <person name="Schleper C."/>
            <person name="Guy L."/>
            <person name="Ettema T.J."/>
        </authorList>
    </citation>
    <scope>NUCLEOTIDE SEQUENCE</scope>
</reference>
<sequence>MSLLEPEGTCIVIGTPWHDDDLYQDLYHDDVFDRLSIPAFNKWFSADGVVHHDLIFPNKFSYKILMSKKKEIGPYLFSAQYLLDPYPDEAQEFKKAWFQYYKELPEDKYFITTVLDPSLGKKTSNHAGLTTTGINKAGDVYILEARRFKRMVDLIPAEVLKTVKKFKVNAFGLERFGFQQMLEGPIRRAFDQAGVKTTVELLPYMSEKKEVRIQSLIPLFSAGKVFMKEDMDDLLEELMKFSPVRKHNTDDIIDSLSWHNIFWDRKPTPRTELKEEYMSLNWWLGARKKKDIFWDFRKRNMKPVVLNFKHHASPN</sequence>
<comment type="caution">
    <text evidence="1">The sequence shown here is derived from an EMBL/GenBank/DDBJ whole genome shotgun (WGS) entry which is preliminary data.</text>
</comment>
<gene>
    <name evidence="1" type="ORF">LCGC14_1981130</name>
</gene>
<dbReference type="EMBL" id="LAZR01022170">
    <property type="protein sequence ID" value="KKL82800.1"/>
    <property type="molecule type" value="Genomic_DNA"/>
</dbReference>
<dbReference type="AlphaFoldDB" id="A0A0F9HM61"/>
<organism evidence="1">
    <name type="scientific">marine sediment metagenome</name>
    <dbReference type="NCBI Taxonomy" id="412755"/>
    <lineage>
        <taxon>unclassified sequences</taxon>
        <taxon>metagenomes</taxon>
        <taxon>ecological metagenomes</taxon>
    </lineage>
</organism>
<proteinExistence type="predicted"/>
<name>A0A0F9HM61_9ZZZZ</name>
<evidence type="ECO:0000313" key="1">
    <source>
        <dbReference type="EMBL" id="KKL82800.1"/>
    </source>
</evidence>
<accession>A0A0F9HM61</accession>
<protein>
    <submittedName>
        <fullName evidence="1">Uncharacterized protein</fullName>
    </submittedName>
</protein>